<proteinExistence type="predicted"/>
<evidence type="ECO:0000256" key="1">
    <source>
        <dbReference type="SAM" id="MobiDB-lite"/>
    </source>
</evidence>
<dbReference type="Proteomes" id="UP000192596">
    <property type="component" value="Unassembled WGS sequence"/>
</dbReference>
<gene>
    <name evidence="3" type="ORF">B0A48_02906</name>
</gene>
<organism evidence="3 4">
    <name type="scientific">Cryoendolithus antarcticus</name>
    <dbReference type="NCBI Taxonomy" id="1507870"/>
    <lineage>
        <taxon>Eukaryota</taxon>
        <taxon>Fungi</taxon>
        <taxon>Dikarya</taxon>
        <taxon>Ascomycota</taxon>
        <taxon>Pezizomycotina</taxon>
        <taxon>Dothideomycetes</taxon>
        <taxon>Dothideomycetidae</taxon>
        <taxon>Cladosporiales</taxon>
        <taxon>Cladosporiaceae</taxon>
        <taxon>Cryoendolithus</taxon>
    </lineage>
</organism>
<dbReference type="AlphaFoldDB" id="A0A1V8TLM0"/>
<feature type="compositionally biased region" description="Polar residues" evidence="1">
    <location>
        <begin position="388"/>
        <end position="397"/>
    </location>
</feature>
<sequence>MAASSAIDGSHGCEQSATPTAYISNRKRIISLESLADNPTLKKTIPTSMDFDGLLRECTMAFKTSFCPTSIFQTPAYEKLENQAESLVGALRNIKNGLHKHMTSHLVNDLKLHDMAVELYEMLLLIKNVDTRSPRERMREAMGHHMVDLPLPSATMVDSIEGLKEMLVAVVEGAKRTGDNPDLSVNAEGRKLGCDGTISMIQIFIGSLDHAYLVDVATLGAAAFTTTTAIDDEQVSLKSILEDSDREKVMFDCRGDAEALYALYGITLRGIHDIQLMDIITRNRGKSRASLKGMKQVTTQRLQNTTIANDTLSRFEAVKYWGVVAIQHGFDVAESEHEFYDGDWKARDKVLAKKKSDADRLLAQEIAANVYRCERELAERLRLCGSKASDTSTNGMKNDSPVAVGAEGSPVSSTSSPTLVPSDAEAPVLTTEVSTFTPPTDPFTIRPLPQSLVAYATNDVAYLLILYDHFATHRLMTDAAADIIKQETLDRLILSRMPGGYKKNSKLAMNKVSPELKAFDNGVVEETDE</sequence>
<feature type="domain" description="3'-5' exonuclease" evidence="2">
    <location>
        <begin position="177"/>
        <end position="294"/>
    </location>
</feature>
<accession>A0A1V8TLM0</accession>
<dbReference type="GO" id="GO:0003676">
    <property type="term" value="F:nucleic acid binding"/>
    <property type="evidence" value="ECO:0007669"/>
    <property type="project" value="InterPro"/>
</dbReference>
<dbReference type="Gene3D" id="3.30.420.10">
    <property type="entry name" value="Ribonuclease H-like superfamily/Ribonuclease H"/>
    <property type="match status" value="1"/>
</dbReference>
<dbReference type="InterPro" id="IPR002562">
    <property type="entry name" value="3'-5'_exonuclease_dom"/>
</dbReference>
<reference evidence="4" key="1">
    <citation type="submission" date="2017-03" db="EMBL/GenBank/DDBJ databases">
        <title>Genomes of endolithic fungi from Antarctica.</title>
        <authorList>
            <person name="Coleine C."/>
            <person name="Masonjones S."/>
            <person name="Stajich J.E."/>
        </authorList>
    </citation>
    <scope>NUCLEOTIDE SEQUENCE [LARGE SCALE GENOMIC DNA]</scope>
    <source>
        <strain evidence="4">CCFEE 5527</strain>
    </source>
</reference>
<evidence type="ECO:0000313" key="4">
    <source>
        <dbReference type="Proteomes" id="UP000192596"/>
    </source>
</evidence>
<name>A0A1V8TLM0_9PEZI</name>
<evidence type="ECO:0000259" key="2">
    <source>
        <dbReference type="Pfam" id="PF01612"/>
    </source>
</evidence>
<dbReference type="InterPro" id="IPR012337">
    <property type="entry name" value="RNaseH-like_sf"/>
</dbReference>
<keyword evidence="4" id="KW-1185">Reference proteome</keyword>
<dbReference type="PANTHER" id="PTHR43040">
    <property type="entry name" value="RIBONUCLEASE D"/>
    <property type="match status" value="1"/>
</dbReference>
<dbReference type="GO" id="GO:0008408">
    <property type="term" value="F:3'-5' exonuclease activity"/>
    <property type="evidence" value="ECO:0007669"/>
    <property type="project" value="InterPro"/>
</dbReference>
<dbReference type="STRING" id="1507870.A0A1V8TLM0"/>
<dbReference type="OrthoDB" id="26838at2759"/>
<evidence type="ECO:0000313" key="3">
    <source>
        <dbReference type="EMBL" id="OQO12265.1"/>
    </source>
</evidence>
<feature type="compositionally biased region" description="Low complexity" evidence="1">
    <location>
        <begin position="409"/>
        <end position="422"/>
    </location>
</feature>
<dbReference type="InterPro" id="IPR036397">
    <property type="entry name" value="RNaseH_sf"/>
</dbReference>
<comment type="caution">
    <text evidence="3">The sequence shown here is derived from an EMBL/GenBank/DDBJ whole genome shotgun (WGS) entry which is preliminary data.</text>
</comment>
<dbReference type="SUPFAM" id="SSF53098">
    <property type="entry name" value="Ribonuclease H-like"/>
    <property type="match status" value="1"/>
</dbReference>
<protein>
    <recommendedName>
        <fullName evidence="2">3'-5' exonuclease domain-containing protein</fullName>
    </recommendedName>
</protein>
<dbReference type="GO" id="GO:0006139">
    <property type="term" value="P:nucleobase-containing compound metabolic process"/>
    <property type="evidence" value="ECO:0007669"/>
    <property type="project" value="InterPro"/>
</dbReference>
<dbReference type="EMBL" id="NAJO01000005">
    <property type="protein sequence ID" value="OQO12265.1"/>
    <property type="molecule type" value="Genomic_DNA"/>
</dbReference>
<dbReference type="Pfam" id="PF01612">
    <property type="entry name" value="DNA_pol_A_exo1"/>
    <property type="match status" value="1"/>
</dbReference>
<dbReference type="InParanoid" id="A0A1V8TLM0"/>
<dbReference type="PANTHER" id="PTHR43040:SF1">
    <property type="entry name" value="RIBONUCLEASE D"/>
    <property type="match status" value="1"/>
</dbReference>
<feature type="region of interest" description="Disordered" evidence="1">
    <location>
        <begin position="388"/>
        <end position="422"/>
    </location>
</feature>